<evidence type="ECO:0000313" key="12">
    <source>
        <dbReference type="Proteomes" id="UP001193734"/>
    </source>
</evidence>
<name>A0ABX2ARK4_9BACT</name>
<keyword evidence="2" id="KW-0479">Metal-binding</keyword>
<evidence type="ECO:0000313" key="11">
    <source>
        <dbReference type="EMBL" id="NPE13347.1"/>
    </source>
</evidence>
<dbReference type="Gene3D" id="1.20.272.10">
    <property type="match status" value="1"/>
</dbReference>
<dbReference type="RefSeq" id="WP_172175950.1">
    <property type="nucleotide sequence ID" value="NZ_CASGKG010000014.1"/>
</dbReference>
<dbReference type="CDD" id="cd18137">
    <property type="entry name" value="HLD_clamp_pol_III_gamma_tau"/>
    <property type="match status" value="1"/>
</dbReference>
<accession>A0ABX2ARK4</accession>
<organism evidence="11 12">
    <name type="scientific">Xylanibacter rodentium</name>
    <dbReference type="NCBI Taxonomy" id="2736289"/>
    <lineage>
        <taxon>Bacteria</taxon>
        <taxon>Pseudomonadati</taxon>
        <taxon>Bacteroidota</taxon>
        <taxon>Bacteroidia</taxon>
        <taxon>Bacteroidales</taxon>
        <taxon>Prevotellaceae</taxon>
        <taxon>Xylanibacter</taxon>
    </lineage>
</organism>
<dbReference type="GeneID" id="82156772"/>
<dbReference type="EMBL" id="JABKKE010000003">
    <property type="protein sequence ID" value="NPE13347.1"/>
    <property type="molecule type" value="Genomic_DNA"/>
</dbReference>
<feature type="domain" description="AAA+ ATPase" evidence="10">
    <location>
        <begin position="38"/>
        <end position="181"/>
    </location>
</feature>
<sequence>MEEYIVSARKYRPTTFDSVVGQTALTTTLKNAVKSGKLAHAYLFCGPRGVGKTTCARIFAKAINCQTPTADGEACNACESCLAFNEQRSLNIFELDAASNNSVEHIKTLMEQTRIPPQTGRYKVFIIDEVHMLSTAAFNAFLKTLEEPPAHVIFVLATTEKHKILPTILSRCQIYDFERMTVRGTIDHLKHVAEKEGINVEDEALAVIAEKADGGMRDALSIFDQAASFCQGNITYEKVIEDLNVLDSDNYFQITDLARDNKVSEIMVLLNNIINKGFDGGLLVGGLSKHVRNVLMAKDESTLPLLEVSERQRERYKEQATRCETRFLYQALRIMNQCDINYRQSSNKRLLVELTLIEVAQITQPDDAASAGRRPKRLKTLFKNLVQQQRQRKTAPQVAVARTVAHTPDNTKPATTPNTNNTLQQTPTTVSTTTYTASSRPVLKSNGGTLGYSWNNLRQMTKPKKMQVIPGTLGADDPNAANKEEHREFTQRDLEFQWMSMCNRMPQSLSGISARMKNMNPVITKMPEIEVTADNKIILDQMQDIKGSIVSTLKLYLHNSGITLNMRLAEHHEQVKVLSRREQFEEMSKQNPSIEKLRELLDLELA</sequence>
<comment type="function">
    <text evidence="8">DNA polymerase III is a complex, multichain enzyme responsible for most of the replicative synthesis in bacteria. This DNA polymerase also exhibits 3' to 5' exonuclease activity.</text>
</comment>
<evidence type="ECO:0000256" key="5">
    <source>
        <dbReference type="ARBA" id="ARBA00022840"/>
    </source>
</evidence>
<evidence type="ECO:0000256" key="7">
    <source>
        <dbReference type="ARBA" id="ARBA00049244"/>
    </source>
</evidence>
<comment type="caution">
    <text evidence="11">The sequence shown here is derived from an EMBL/GenBank/DDBJ whole genome shotgun (WGS) entry which is preliminary data.</text>
</comment>
<keyword evidence="8 11" id="KW-0548">Nucleotidyltransferase</keyword>
<dbReference type="InterPro" id="IPR001270">
    <property type="entry name" value="ClpA/B"/>
</dbReference>
<feature type="compositionally biased region" description="Low complexity" evidence="9">
    <location>
        <begin position="407"/>
        <end position="436"/>
    </location>
</feature>
<dbReference type="GO" id="GO:0003887">
    <property type="term" value="F:DNA-directed DNA polymerase activity"/>
    <property type="evidence" value="ECO:0007669"/>
    <property type="project" value="UniProtKB-EC"/>
</dbReference>
<comment type="similarity">
    <text evidence="1 8">Belongs to the DnaX/STICHEL family.</text>
</comment>
<keyword evidence="3 8" id="KW-0547">Nucleotide-binding</keyword>
<evidence type="ECO:0000256" key="8">
    <source>
        <dbReference type="RuleBase" id="RU364063"/>
    </source>
</evidence>
<dbReference type="Pfam" id="PF22608">
    <property type="entry name" value="DNAX_ATPase_lid"/>
    <property type="match status" value="1"/>
</dbReference>
<keyword evidence="5 8" id="KW-0067">ATP-binding</keyword>
<dbReference type="NCBIfam" id="NF011531">
    <property type="entry name" value="PRK14971.1"/>
    <property type="match status" value="1"/>
</dbReference>
<dbReference type="Pfam" id="PF13177">
    <property type="entry name" value="DNA_pol3_delta2"/>
    <property type="match status" value="1"/>
</dbReference>
<dbReference type="NCBIfam" id="TIGR02397">
    <property type="entry name" value="dnaX_nterm"/>
    <property type="match status" value="1"/>
</dbReference>
<keyword evidence="6 8" id="KW-0239">DNA-directed DNA polymerase</keyword>
<dbReference type="Gene3D" id="1.10.8.60">
    <property type="match status" value="1"/>
</dbReference>
<feature type="region of interest" description="Disordered" evidence="9">
    <location>
        <begin position="405"/>
        <end position="442"/>
    </location>
</feature>
<gene>
    <name evidence="8" type="primary">dnaX</name>
    <name evidence="11" type="ORF">HPS55_03235</name>
</gene>
<evidence type="ECO:0000256" key="6">
    <source>
        <dbReference type="ARBA" id="ARBA00022932"/>
    </source>
</evidence>
<dbReference type="SUPFAM" id="SSF48019">
    <property type="entry name" value="post-AAA+ oligomerization domain-like"/>
    <property type="match status" value="1"/>
</dbReference>
<dbReference type="InterPro" id="IPR008921">
    <property type="entry name" value="DNA_pol3_clamp-load_cplx_C"/>
</dbReference>
<evidence type="ECO:0000256" key="4">
    <source>
        <dbReference type="ARBA" id="ARBA00022833"/>
    </source>
</evidence>
<keyword evidence="8" id="KW-0235">DNA replication</keyword>
<dbReference type="InterPro" id="IPR003593">
    <property type="entry name" value="AAA+_ATPase"/>
</dbReference>
<dbReference type="Proteomes" id="UP001193734">
    <property type="component" value="Unassembled WGS sequence"/>
</dbReference>
<keyword evidence="8 11" id="KW-0808">Transferase</keyword>
<comment type="catalytic activity">
    <reaction evidence="7 8">
        <text>DNA(n) + a 2'-deoxyribonucleoside 5'-triphosphate = DNA(n+1) + diphosphate</text>
        <dbReference type="Rhea" id="RHEA:22508"/>
        <dbReference type="Rhea" id="RHEA-COMP:17339"/>
        <dbReference type="Rhea" id="RHEA-COMP:17340"/>
        <dbReference type="ChEBI" id="CHEBI:33019"/>
        <dbReference type="ChEBI" id="CHEBI:61560"/>
        <dbReference type="ChEBI" id="CHEBI:173112"/>
        <dbReference type="EC" id="2.7.7.7"/>
    </reaction>
</comment>
<dbReference type="Gene3D" id="3.40.50.300">
    <property type="entry name" value="P-loop containing nucleotide triphosphate hydrolases"/>
    <property type="match status" value="1"/>
</dbReference>
<evidence type="ECO:0000256" key="2">
    <source>
        <dbReference type="ARBA" id="ARBA00022723"/>
    </source>
</evidence>
<dbReference type="NCBIfam" id="NF004046">
    <property type="entry name" value="PRK05563.1"/>
    <property type="match status" value="1"/>
</dbReference>
<dbReference type="PRINTS" id="PR00300">
    <property type="entry name" value="CLPPROTEASEA"/>
</dbReference>
<dbReference type="SMART" id="SM00382">
    <property type="entry name" value="AAA"/>
    <property type="match status" value="1"/>
</dbReference>
<proteinExistence type="inferred from homology"/>
<dbReference type="InterPro" id="IPR012763">
    <property type="entry name" value="DNA_pol_III_sug/sutau_N"/>
</dbReference>
<reference evidence="11 12" key="1">
    <citation type="submission" date="2020-05" db="EMBL/GenBank/DDBJ databases">
        <title>Distinct polysaccharide utilization as determinants for interspecies competition between intestinal Prevotella spp.</title>
        <authorList>
            <person name="Galvez E.J.C."/>
            <person name="Iljazovic A."/>
            <person name="Strowig T."/>
        </authorList>
    </citation>
    <scope>NUCLEOTIDE SEQUENCE [LARGE SCALE GENOMIC DNA]</scope>
    <source>
        <strain evidence="11 12">PROD</strain>
    </source>
</reference>
<evidence type="ECO:0000256" key="1">
    <source>
        <dbReference type="ARBA" id="ARBA00006360"/>
    </source>
</evidence>
<keyword evidence="12" id="KW-1185">Reference proteome</keyword>
<dbReference type="PANTHER" id="PTHR11669:SF0">
    <property type="entry name" value="PROTEIN STICHEL-LIKE 2"/>
    <property type="match status" value="1"/>
</dbReference>
<dbReference type="InterPro" id="IPR045085">
    <property type="entry name" value="HLD_clamp_pol_III_gamma_tau"/>
</dbReference>
<comment type="subunit">
    <text evidence="8">DNA polymerase III contains a core (composed of alpha, epsilon and theta chains) that associates with a tau subunit. This core dimerizes to form the POLIII' complex. PolIII' associates with the gamma complex (composed of gamma, delta, delta', psi and chi chains) and with the beta chain to form the complete DNA polymerase III complex.</text>
</comment>
<dbReference type="SUPFAM" id="SSF52540">
    <property type="entry name" value="P-loop containing nucleoside triphosphate hydrolases"/>
    <property type="match status" value="1"/>
</dbReference>
<dbReference type="EC" id="2.7.7.7" evidence="8"/>
<evidence type="ECO:0000256" key="3">
    <source>
        <dbReference type="ARBA" id="ARBA00022741"/>
    </source>
</evidence>
<dbReference type="PANTHER" id="PTHR11669">
    <property type="entry name" value="REPLICATION FACTOR C / DNA POLYMERASE III GAMMA-TAU SUBUNIT"/>
    <property type="match status" value="1"/>
</dbReference>
<keyword evidence="4" id="KW-0862">Zinc</keyword>
<dbReference type="InterPro" id="IPR050238">
    <property type="entry name" value="DNA_Rep/Repair_Clamp_Loader"/>
</dbReference>
<dbReference type="CDD" id="cd00009">
    <property type="entry name" value="AAA"/>
    <property type="match status" value="1"/>
</dbReference>
<protein>
    <recommendedName>
        <fullName evidence="8">DNA polymerase III subunit gamma/tau</fullName>
        <ecNumber evidence="8">2.7.7.7</ecNumber>
    </recommendedName>
</protein>
<evidence type="ECO:0000256" key="9">
    <source>
        <dbReference type="SAM" id="MobiDB-lite"/>
    </source>
</evidence>
<dbReference type="InterPro" id="IPR027417">
    <property type="entry name" value="P-loop_NTPase"/>
</dbReference>
<evidence type="ECO:0000259" key="10">
    <source>
        <dbReference type="SMART" id="SM00382"/>
    </source>
</evidence>